<sequence length="686" mass="78803">MKWRVQGMTFNRLYFNRGILYQNFRQHGWLGIVYLLLLLFSLPLYIGTQYRDYTEEISTLFRVRGEFHWFLAITVPVVIALFLFRYIQAGGPADVYHSLPLQRKHLLTMNLMTGYVMILVPIWITAGVTAWVSAALDEPAFIFDGSVIWMWGVTMSVISLFMFMLTVAVGMCIGQSILQGLTVYGISLIPLIFWGTYEMHLKRYLLGFPDHALRSGMESISPVARMSVLQEAPGWSEIGIYAAMTVFLIVLSYPLYRKRHVESASQAITFRIVKPIFRFGFMLTVMLSGGAYLATISPRHSEMWGIAGYVIGGVAGYIGAEMIIRKTWLIWNRSLLPRFAVYGIVAAVILYVPVADWNGYAANVPSKESVEKVRIGGDRSIYVDGTYVKLDDKTMYSNTEGYIEAVLDLHQKIVDADLSFQDRGKNQYIPGEESVIIDYKLKNGKTLSREYTVLESRFQSEFENMKNWKDFKITRYETYALDSDVRSVGIRSSLLSDRTVYISDPQLIREFNALLKSEILDQTYQDQKSEWGSFASAEIYPNDGNESSAKQILDRSNPSSTYEIKPTYTRLMAWLKENKLYDRLQVSVDEIASAQFIKQEIDSPGKVKWVYADWQFIDENLRGDRKVATKNKKIISELIQRQRSGVYTERDTFYQIKLNLVKDQSLYMMLKEEDLTEDMKVILADL</sequence>
<feature type="transmembrane region" description="Helical" evidence="1">
    <location>
        <begin position="276"/>
        <end position="297"/>
    </location>
</feature>
<feature type="transmembrane region" description="Helical" evidence="1">
    <location>
        <begin position="148"/>
        <end position="170"/>
    </location>
</feature>
<feature type="transmembrane region" description="Helical" evidence="1">
    <location>
        <begin position="67"/>
        <end position="87"/>
    </location>
</feature>
<feature type="transmembrane region" description="Helical" evidence="1">
    <location>
        <begin position="335"/>
        <end position="354"/>
    </location>
</feature>
<feature type="transmembrane region" description="Helical" evidence="1">
    <location>
        <begin position="107"/>
        <end position="136"/>
    </location>
</feature>
<name>A0A5M9WP14_PAEAM</name>
<evidence type="ECO:0000313" key="3">
    <source>
        <dbReference type="Proteomes" id="UP000323664"/>
    </source>
</evidence>
<dbReference type="PANTHER" id="PTHR39177:SF1">
    <property type="entry name" value="ABC TRANSPORTER PERMEASE YTRC-RELATED"/>
    <property type="match status" value="1"/>
</dbReference>
<dbReference type="RefSeq" id="WP_151458048.1">
    <property type="nucleotide sequence ID" value="NZ_RIAS01000002.1"/>
</dbReference>
<keyword evidence="1" id="KW-0812">Transmembrane</keyword>
<gene>
    <name evidence="2" type="ORF">EC604_04975</name>
</gene>
<feature type="transmembrane region" description="Helical" evidence="1">
    <location>
        <begin position="177"/>
        <end position="197"/>
    </location>
</feature>
<reference evidence="2 3" key="1">
    <citation type="journal article" date="2019" name="J. Ind. Microbiol. Biotechnol.">
        <title>Paenibacillus amylolyticus 27C64 has a diverse set of carbohydrate-active enzymes and complete pectin deconstruction system.</title>
        <authorList>
            <person name="Keggi C."/>
            <person name="Doran-Peterson J."/>
        </authorList>
    </citation>
    <scope>NUCLEOTIDE SEQUENCE [LARGE SCALE GENOMIC DNA]</scope>
    <source>
        <strain evidence="2 3">27C64</strain>
    </source>
</reference>
<organism evidence="2 3">
    <name type="scientific">Paenibacillus amylolyticus</name>
    <dbReference type="NCBI Taxonomy" id="1451"/>
    <lineage>
        <taxon>Bacteria</taxon>
        <taxon>Bacillati</taxon>
        <taxon>Bacillota</taxon>
        <taxon>Bacilli</taxon>
        <taxon>Bacillales</taxon>
        <taxon>Paenibacillaceae</taxon>
        <taxon>Paenibacillus</taxon>
    </lineage>
</organism>
<proteinExistence type="predicted"/>
<dbReference type="AlphaFoldDB" id="A0A5M9WP14"/>
<dbReference type="EMBL" id="RIAS01000002">
    <property type="protein sequence ID" value="KAA8783198.1"/>
    <property type="molecule type" value="Genomic_DNA"/>
</dbReference>
<evidence type="ECO:0000256" key="1">
    <source>
        <dbReference type="SAM" id="Phobius"/>
    </source>
</evidence>
<dbReference type="PANTHER" id="PTHR39177">
    <property type="entry name" value="ABC TRANSPORTER PERMEASE YTRC-RELATED"/>
    <property type="match status" value="1"/>
</dbReference>
<protein>
    <recommendedName>
        <fullName evidence="4">Multidrug ABC transporter permease</fullName>
    </recommendedName>
</protein>
<evidence type="ECO:0008006" key="4">
    <source>
        <dbReference type="Google" id="ProtNLM"/>
    </source>
</evidence>
<keyword evidence="1" id="KW-0472">Membrane</keyword>
<feature type="transmembrane region" description="Helical" evidence="1">
    <location>
        <begin position="303"/>
        <end position="323"/>
    </location>
</feature>
<dbReference type="InterPro" id="IPR053046">
    <property type="entry name" value="ABC-5_transporter"/>
</dbReference>
<comment type="caution">
    <text evidence="2">The sequence shown here is derived from an EMBL/GenBank/DDBJ whole genome shotgun (WGS) entry which is preliminary data.</text>
</comment>
<dbReference type="Proteomes" id="UP000323664">
    <property type="component" value="Unassembled WGS sequence"/>
</dbReference>
<evidence type="ECO:0000313" key="2">
    <source>
        <dbReference type="EMBL" id="KAA8783198.1"/>
    </source>
</evidence>
<keyword evidence="1" id="KW-1133">Transmembrane helix</keyword>
<feature type="transmembrane region" description="Helical" evidence="1">
    <location>
        <begin position="27"/>
        <end position="47"/>
    </location>
</feature>
<accession>A0A5M9WP14</accession>
<dbReference type="OrthoDB" id="1706490at2"/>
<feature type="transmembrane region" description="Helical" evidence="1">
    <location>
        <begin position="238"/>
        <end position="256"/>
    </location>
</feature>